<evidence type="ECO:0000313" key="1">
    <source>
        <dbReference type="EMBL" id="ASR76249.1"/>
    </source>
</evidence>
<reference evidence="1 2" key="1">
    <citation type="submission" date="2017-06" db="EMBL/GenBank/DDBJ databases">
        <authorList>
            <person name="Kim H.J."/>
            <person name="Triplett B.A."/>
        </authorList>
    </citation>
    <scope>NUCLEOTIDE SEQUENCE [LARGE SCALE GENOMIC DNA]</scope>
</reference>
<keyword evidence="2" id="KW-1185">Reference proteome</keyword>
<evidence type="ECO:0000313" key="2">
    <source>
        <dbReference type="Proteomes" id="UP000221247"/>
    </source>
</evidence>
<protein>
    <submittedName>
        <fullName evidence="1">Uncharacterized protein</fullName>
    </submittedName>
</protein>
<dbReference type="RefSeq" id="YP_009791362.1">
    <property type="nucleotide sequence ID" value="NC_047838.1"/>
</dbReference>
<accession>A0A222YXG0</accession>
<organism evidence="1 2">
    <name type="scientific">Synechococcus phage Bellamy</name>
    <dbReference type="NCBI Taxonomy" id="2023996"/>
    <lineage>
        <taxon>Viruses</taxon>
        <taxon>Duplodnaviria</taxon>
        <taxon>Heunggongvirae</taxon>
        <taxon>Uroviricota</taxon>
        <taxon>Caudoviricetes</taxon>
        <taxon>Pantevenvirales</taxon>
        <taxon>Kyanoviridae</taxon>
        <taxon>Bellamyvirus</taxon>
        <taxon>Bellamyvirus bellamy</taxon>
    </lineage>
</organism>
<dbReference type="EMBL" id="MF351863">
    <property type="protein sequence ID" value="ASR76249.1"/>
    <property type="molecule type" value="Genomic_DNA"/>
</dbReference>
<sequence length="167" mass="19306">MCDRTTLKIISHRGNIKGPQPDKENRPSYIDCAIGNGYQVEIDVNLRDGELWLGHDEPQYKINHKWIDERADYLWLHCKDFDAARECWQYQAFCHSGDPFVYTSNGKIWLHGENDNLYTLDDMTIIPVINEEDSKSFGTMLLRGSTQFFGMPFGVCTDYPAIIGEYV</sequence>
<gene>
    <name evidence="1" type="primary">213</name>
    <name evidence="1" type="ORF">PBI_BELLAMY_213</name>
</gene>
<dbReference type="KEGG" id="vg:54981543"/>
<dbReference type="Proteomes" id="UP000221247">
    <property type="component" value="Segment"/>
</dbReference>
<name>A0A222YXG0_9CAUD</name>
<proteinExistence type="predicted"/>
<dbReference type="GeneID" id="54981543"/>